<feature type="region of interest" description="Disordered" evidence="1">
    <location>
        <begin position="1"/>
        <end position="24"/>
    </location>
</feature>
<name>A0A5C4WCC9_9ACTN</name>
<dbReference type="Proteomes" id="UP000312512">
    <property type="component" value="Unassembled WGS sequence"/>
</dbReference>
<sequence length="76" mass="8596">MTFVLPEAGKCQPQEAEQRVSEAVRGAHDDMIEEYRPLSRSGQPDFKEFLLSVPDRPDDLELPRDKGLPREADLDG</sequence>
<evidence type="ECO:0000256" key="1">
    <source>
        <dbReference type="SAM" id="MobiDB-lite"/>
    </source>
</evidence>
<dbReference type="RefSeq" id="WP_139632706.1">
    <property type="nucleotide sequence ID" value="NZ_VDLX02000008.1"/>
</dbReference>
<keyword evidence="3" id="KW-1185">Reference proteome</keyword>
<evidence type="ECO:0000313" key="3">
    <source>
        <dbReference type="Proteomes" id="UP000312512"/>
    </source>
</evidence>
<dbReference type="EMBL" id="VDLX02000008">
    <property type="protein sequence ID" value="KAB8193252.1"/>
    <property type="molecule type" value="Genomic_DNA"/>
</dbReference>
<proteinExistence type="predicted"/>
<dbReference type="AlphaFoldDB" id="A0A5C4WCC9"/>
<feature type="region of interest" description="Disordered" evidence="1">
    <location>
        <begin position="49"/>
        <end position="76"/>
    </location>
</feature>
<evidence type="ECO:0000313" key="2">
    <source>
        <dbReference type="EMBL" id="KAB8193252.1"/>
    </source>
</evidence>
<reference evidence="2 3" key="1">
    <citation type="submission" date="2019-10" db="EMBL/GenBank/DDBJ databases">
        <title>Nonomuraea sp. nov., isolated from Phyllanthus amarus.</title>
        <authorList>
            <person name="Klykleung N."/>
            <person name="Tanasupawat S."/>
        </authorList>
    </citation>
    <scope>NUCLEOTIDE SEQUENCE [LARGE SCALE GENOMIC DNA]</scope>
    <source>
        <strain evidence="2 3">PA1-10</strain>
    </source>
</reference>
<protein>
    <submittedName>
        <fullName evidence="2">Prevent-host-death protein</fullName>
    </submittedName>
</protein>
<organism evidence="2 3">
    <name type="scientific">Nonomuraea phyllanthi</name>
    <dbReference type="NCBI Taxonomy" id="2219224"/>
    <lineage>
        <taxon>Bacteria</taxon>
        <taxon>Bacillati</taxon>
        <taxon>Actinomycetota</taxon>
        <taxon>Actinomycetes</taxon>
        <taxon>Streptosporangiales</taxon>
        <taxon>Streptosporangiaceae</taxon>
        <taxon>Nonomuraea</taxon>
    </lineage>
</organism>
<feature type="compositionally biased region" description="Basic and acidic residues" evidence="1">
    <location>
        <begin position="55"/>
        <end position="76"/>
    </location>
</feature>
<comment type="caution">
    <text evidence="2">The sequence shown here is derived from an EMBL/GenBank/DDBJ whole genome shotgun (WGS) entry which is preliminary data.</text>
</comment>
<gene>
    <name evidence="2" type="ORF">FH608_023490</name>
</gene>
<accession>A0A5C4WCC9</accession>
<dbReference type="OrthoDB" id="965929at2"/>